<feature type="coiled-coil region" evidence="7">
    <location>
        <begin position="5"/>
        <end position="104"/>
    </location>
</feature>
<dbReference type="InterPro" id="IPR019489">
    <property type="entry name" value="Clp_ATPase_C"/>
</dbReference>
<dbReference type="PANTHER" id="PTHR11638:SF18">
    <property type="entry name" value="HEAT SHOCK PROTEIN 104"/>
    <property type="match status" value="1"/>
</dbReference>
<evidence type="ECO:0000256" key="7">
    <source>
        <dbReference type="SAM" id="Coils"/>
    </source>
</evidence>
<evidence type="ECO:0000313" key="10">
    <source>
        <dbReference type="EMBL" id="MST33645.1"/>
    </source>
</evidence>
<dbReference type="SMART" id="SM01086">
    <property type="entry name" value="ClpB_D2-small"/>
    <property type="match status" value="1"/>
</dbReference>
<keyword evidence="3" id="KW-0067">ATP-binding</keyword>
<dbReference type="InterPro" id="IPR003959">
    <property type="entry name" value="ATPase_AAA_core"/>
</dbReference>
<feature type="non-terminal residue" evidence="10">
    <location>
        <position position="1"/>
    </location>
</feature>
<proteinExistence type="inferred from homology"/>
<dbReference type="Proteomes" id="UP000437736">
    <property type="component" value="Unassembled WGS sequence"/>
</dbReference>
<comment type="caution">
    <text evidence="10">The sequence shown here is derived from an EMBL/GenBank/DDBJ whole genome shotgun (WGS) entry which is preliminary data.</text>
</comment>
<dbReference type="SUPFAM" id="SSF52540">
    <property type="entry name" value="P-loop containing nucleoside triphosphate hydrolases"/>
    <property type="match status" value="2"/>
</dbReference>
<dbReference type="PRINTS" id="PR00300">
    <property type="entry name" value="CLPPROTEASEA"/>
</dbReference>
<keyword evidence="4" id="KW-0346">Stress response</keyword>
<evidence type="ECO:0000256" key="6">
    <source>
        <dbReference type="ARBA" id="ARBA00026057"/>
    </source>
</evidence>
<keyword evidence="5" id="KW-0143">Chaperone</keyword>
<dbReference type="Gene3D" id="3.40.50.300">
    <property type="entry name" value="P-loop containing nucleotide triphosphate hydrolases"/>
    <property type="match status" value="1"/>
</dbReference>
<evidence type="ECO:0000256" key="3">
    <source>
        <dbReference type="ARBA" id="ARBA00022840"/>
    </source>
</evidence>
<accession>A0ABW9QUV7</accession>
<sequence length="405" mass="45223">SLERLAKLDEELANLREESAALTARWQNEKDAITRITALQEELEAKRNEVDRYERDGDLGRASEIRYGQLPALERQVAEAAGRLAELQHDSKMLKQEVDEEDVAEVVSKWTGVPVTRLLEGELAKLVRMEDVLHQRVVGQDEAVRAVANAIRRSRSGLSDPDRPIGSFLFLGPTGVGKTELARTLADFLFDDPRSMVRIDMSEYMEKHTVSRLVGAPPGYVGYDEGGQLTEAVRRRPYAVVLLDEIEKAHPDVFNVLLQVLDDGRLTDGQGRTVNFTNTVLIMTSNYQGDLGAAFKPEFLNRIDEIVRFRALTEDDMAAVVDIQLRALEERLAARRLALEVTPEARAWLARRGYDPAFGARPLKRLIQRQVGDRLAIALLEAKYAEGATVVVDAPAGDDGDLELR</sequence>
<evidence type="ECO:0000259" key="9">
    <source>
        <dbReference type="SMART" id="SM01086"/>
    </source>
</evidence>
<keyword evidence="2" id="KW-0547">Nucleotide-binding</keyword>
<dbReference type="Gene3D" id="1.10.8.60">
    <property type="match status" value="1"/>
</dbReference>
<gene>
    <name evidence="10" type="ORF">GHK86_13070</name>
</gene>
<evidence type="ECO:0000313" key="11">
    <source>
        <dbReference type="Proteomes" id="UP000437736"/>
    </source>
</evidence>
<dbReference type="CDD" id="cd19499">
    <property type="entry name" value="RecA-like_ClpB_Hsp104-like"/>
    <property type="match status" value="1"/>
</dbReference>
<comment type="similarity">
    <text evidence="1">Belongs to the ClpA/ClpB family.</text>
</comment>
<protein>
    <submittedName>
        <fullName evidence="10">AAA domain-containing protein</fullName>
    </submittedName>
</protein>
<dbReference type="InterPro" id="IPR001270">
    <property type="entry name" value="ClpA/B"/>
</dbReference>
<evidence type="ECO:0000259" key="8">
    <source>
        <dbReference type="SMART" id="SM00382"/>
    </source>
</evidence>
<dbReference type="PANTHER" id="PTHR11638">
    <property type="entry name" value="ATP-DEPENDENT CLP PROTEASE"/>
    <property type="match status" value="1"/>
</dbReference>
<dbReference type="PROSITE" id="PS00871">
    <property type="entry name" value="CLPAB_2"/>
    <property type="match status" value="1"/>
</dbReference>
<dbReference type="Gene3D" id="6.10.140.130">
    <property type="match status" value="1"/>
</dbReference>
<evidence type="ECO:0000256" key="2">
    <source>
        <dbReference type="ARBA" id="ARBA00022741"/>
    </source>
</evidence>
<comment type="subunit">
    <text evidence="6">Homohexamer. The oligomerization is ATP-dependent.</text>
</comment>
<evidence type="ECO:0000256" key="5">
    <source>
        <dbReference type="ARBA" id="ARBA00023186"/>
    </source>
</evidence>
<dbReference type="InterPro" id="IPR003593">
    <property type="entry name" value="AAA+_ATPase"/>
</dbReference>
<dbReference type="Pfam" id="PF07724">
    <property type="entry name" value="AAA_2"/>
    <property type="match status" value="1"/>
</dbReference>
<organism evidence="10 11">
    <name type="scientific">Acidiferrimicrobium australe</name>
    <dbReference type="NCBI Taxonomy" id="2664430"/>
    <lineage>
        <taxon>Bacteria</taxon>
        <taxon>Bacillati</taxon>
        <taxon>Actinomycetota</taxon>
        <taxon>Acidimicrobiia</taxon>
        <taxon>Acidimicrobiales</taxon>
        <taxon>Acidimicrobiaceae</taxon>
        <taxon>Acidiferrimicrobium</taxon>
    </lineage>
</organism>
<keyword evidence="7" id="KW-0175">Coiled coil</keyword>
<keyword evidence="11" id="KW-1185">Reference proteome</keyword>
<feature type="domain" description="AAA+ ATPase" evidence="8">
    <location>
        <begin position="164"/>
        <end position="313"/>
    </location>
</feature>
<feature type="domain" description="Clp ATPase C-terminal" evidence="9">
    <location>
        <begin position="312"/>
        <end position="404"/>
    </location>
</feature>
<reference evidence="10 11" key="1">
    <citation type="submission" date="2019-11" db="EMBL/GenBank/DDBJ databases">
        <title>Acidiferrimicrobium australis gen. nov., sp. nov., an acidophilic and obligately heterotrophic, member of the Actinobacteria that catalyses dissimilatory oxido- reduction of iron isolated from metal-rich acidic water in Chile.</title>
        <authorList>
            <person name="Gonzalez D."/>
            <person name="Huber K."/>
            <person name="Hedrich S."/>
            <person name="Rojas-Villalobos C."/>
            <person name="Quatrini R."/>
            <person name="Dinamarca M.A."/>
            <person name="Schwarz A."/>
            <person name="Canales C."/>
            <person name="Nancucheo I."/>
        </authorList>
    </citation>
    <scope>NUCLEOTIDE SEQUENCE [LARGE SCALE GENOMIC DNA]</scope>
    <source>
        <strain evidence="10 11">USS-CCA1</strain>
    </source>
</reference>
<dbReference type="InterPro" id="IPR050130">
    <property type="entry name" value="ClpA_ClpB"/>
</dbReference>
<dbReference type="SMART" id="SM00382">
    <property type="entry name" value="AAA"/>
    <property type="match status" value="1"/>
</dbReference>
<evidence type="ECO:0000256" key="4">
    <source>
        <dbReference type="ARBA" id="ARBA00023016"/>
    </source>
</evidence>
<dbReference type="EMBL" id="WJHE01000671">
    <property type="protein sequence ID" value="MST33645.1"/>
    <property type="molecule type" value="Genomic_DNA"/>
</dbReference>
<evidence type="ECO:0000256" key="1">
    <source>
        <dbReference type="ARBA" id="ARBA00008675"/>
    </source>
</evidence>
<dbReference type="InterPro" id="IPR027417">
    <property type="entry name" value="P-loop_NTPase"/>
</dbReference>
<dbReference type="Pfam" id="PF10431">
    <property type="entry name" value="ClpB_D2-small"/>
    <property type="match status" value="1"/>
</dbReference>
<dbReference type="InterPro" id="IPR028299">
    <property type="entry name" value="ClpA/B_CS2"/>
</dbReference>
<name>A0ABW9QUV7_9ACTN</name>